<name>A0A4T0HYT7_WALIC</name>
<protein>
    <submittedName>
        <fullName evidence="2">Uncharacterized protein</fullName>
    </submittedName>
</protein>
<evidence type="ECO:0000313" key="3">
    <source>
        <dbReference type="Proteomes" id="UP000306954"/>
    </source>
</evidence>
<reference evidence="3 4" key="1">
    <citation type="submission" date="2019-03" db="EMBL/GenBank/DDBJ databases">
        <title>Sequencing 23 genomes of Wallemia ichthyophaga.</title>
        <authorList>
            <person name="Gostincar C."/>
        </authorList>
    </citation>
    <scope>NUCLEOTIDE SEQUENCE [LARGE SCALE GENOMIC DNA]</scope>
    <source>
        <strain evidence="2 4">EXF-6200</strain>
        <strain evidence="1 3">EXF-8621</strain>
    </source>
</reference>
<proteinExistence type="predicted"/>
<evidence type="ECO:0000313" key="2">
    <source>
        <dbReference type="EMBL" id="TIB20717.1"/>
    </source>
</evidence>
<accession>A0A4T0HYT7</accession>
<gene>
    <name evidence="2" type="ORF">E3P86_04216</name>
    <name evidence="1" type="ORF">E3P90_03465</name>
</gene>
<evidence type="ECO:0000313" key="4">
    <source>
        <dbReference type="Proteomes" id="UP000310689"/>
    </source>
</evidence>
<dbReference type="EMBL" id="SPOF01000049">
    <property type="protein sequence ID" value="TIB08923.1"/>
    <property type="molecule type" value="Genomic_DNA"/>
</dbReference>
<organism evidence="2 4">
    <name type="scientific">Wallemia ichthyophaga</name>
    <dbReference type="NCBI Taxonomy" id="245174"/>
    <lineage>
        <taxon>Eukaryota</taxon>
        <taxon>Fungi</taxon>
        <taxon>Dikarya</taxon>
        <taxon>Basidiomycota</taxon>
        <taxon>Wallemiomycotina</taxon>
        <taxon>Wallemiomycetes</taxon>
        <taxon>Wallemiales</taxon>
        <taxon>Wallemiaceae</taxon>
        <taxon>Wallemia</taxon>
    </lineage>
</organism>
<sequence length="132" mass="14558">MHSIIIAGVLLADSFKKCAPNLFERLCKRSSKHSNEQASFASTTVIENTAPAFFSDLMNFQLGHFNPSDKRPFITSNASSTESVTALADISSLDFSGVTNFNHNNTHNNAHKDPFKKFISITYEGLEESTNP</sequence>
<dbReference type="Proteomes" id="UP000306954">
    <property type="component" value="Unassembled WGS sequence"/>
</dbReference>
<dbReference type="EMBL" id="SPOI01000827">
    <property type="protein sequence ID" value="TIB20717.1"/>
    <property type="molecule type" value="Genomic_DNA"/>
</dbReference>
<evidence type="ECO:0000313" key="1">
    <source>
        <dbReference type="EMBL" id="TIB08923.1"/>
    </source>
</evidence>
<dbReference type="AlphaFoldDB" id="A0A4T0HYT7"/>
<dbReference type="Proteomes" id="UP000310689">
    <property type="component" value="Unassembled WGS sequence"/>
</dbReference>
<comment type="caution">
    <text evidence="2">The sequence shown here is derived from an EMBL/GenBank/DDBJ whole genome shotgun (WGS) entry which is preliminary data.</text>
</comment>